<dbReference type="RefSeq" id="WP_187714970.1">
    <property type="nucleotide sequence ID" value="NZ_CP060780.1"/>
</dbReference>
<proteinExistence type="predicted"/>
<dbReference type="SUPFAM" id="SSF53335">
    <property type="entry name" value="S-adenosyl-L-methionine-dependent methyltransferases"/>
    <property type="match status" value="1"/>
</dbReference>
<dbReference type="InterPro" id="IPR029063">
    <property type="entry name" value="SAM-dependent_MTases_sf"/>
</dbReference>
<reference evidence="1 2" key="1">
    <citation type="submission" date="2020-08" db="EMBL/GenBank/DDBJ databases">
        <title>Genome sequence of Sphingomonas daechungensis KACC 18115T.</title>
        <authorList>
            <person name="Hyun D.-W."/>
            <person name="Bae J.-W."/>
        </authorList>
    </citation>
    <scope>NUCLEOTIDE SEQUENCE [LARGE SCALE GENOMIC DNA]</scope>
    <source>
        <strain evidence="1 2">KACC 18115</strain>
    </source>
</reference>
<sequence>MLSTDKAWEKFGRENPYYGVLAEERFTAPQIGDNRDAFFESGRAFVAGLLRRYESHFGAVPRGSALDHGCGVGRLTLPLGPGSSR</sequence>
<protein>
    <recommendedName>
        <fullName evidence="3">Class I SAM-dependent methyltransferase</fullName>
    </recommendedName>
</protein>
<keyword evidence="2" id="KW-1185">Reference proteome</keyword>
<dbReference type="EMBL" id="CP060780">
    <property type="protein sequence ID" value="QNP43540.1"/>
    <property type="molecule type" value="Genomic_DNA"/>
</dbReference>
<dbReference type="Proteomes" id="UP000516134">
    <property type="component" value="Chromosome"/>
</dbReference>
<gene>
    <name evidence="1" type="ORF">H9L15_01855</name>
</gene>
<evidence type="ECO:0000313" key="2">
    <source>
        <dbReference type="Proteomes" id="UP000516134"/>
    </source>
</evidence>
<name>A0ABX6T1C6_9SPHN</name>
<evidence type="ECO:0000313" key="1">
    <source>
        <dbReference type="EMBL" id="QNP43540.1"/>
    </source>
</evidence>
<evidence type="ECO:0008006" key="3">
    <source>
        <dbReference type="Google" id="ProtNLM"/>
    </source>
</evidence>
<organism evidence="1 2">
    <name type="scientific">Sphingomonas daechungensis</name>
    <dbReference type="NCBI Taxonomy" id="1176646"/>
    <lineage>
        <taxon>Bacteria</taxon>
        <taxon>Pseudomonadati</taxon>
        <taxon>Pseudomonadota</taxon>
        <taxon>Alphaproteobacteria</taxon>
        <taxon>Sphingomonadales</taxon>
        <taxon>Sphingomonadaceae</taxon>
        <taxon>Sphingomonas</taxon>
    </lineage>
</organism>
<accession>A0ABX6T1C6</accession>